<evidence type="ECO:0000313" key="11">
    <source>
        <dbReference type="EMBL" id="GAA5171740.1"/>
    </source>
</evidence>
<proteinExistence type="inferred from homology"/>
<sequence>MQALQGRPSTRYNGPLGYQGENTMAVFTPLDDAQVASFLERFDAGRLIACEGVASGTENSTFFVTTDRRELVLTLFEQGEHDELPFFVDLLDYLDEYRLPVPGPLHDRRGVALQSLAGKPALLFPRLPGKHPESPNLAQCRALGDTLGRMHKVGQHFDGHRPNPRDLNWLLASHHQVYAYLTPADQALMGDEIDSYQSAFDDPDRLPTGAIHGDLFRDNTLFDGDRLGGIIDFYNGCSGELLFDLAIVVNDWASDAHGHLEPARHDALLGAYLQRRPLSDAERRLWPMMLRMTALRYWLSRLLVVYVDPPAHELTPHDPERFRRILKARIAAGALPLPA</sequence>
<dbReference type="Gene3D" id="3.90.1200.10">
    <property type="match status" value="1"/>
</dbReference>
<evidence type="ECO:0000313" key="12">
    <source>
        <dbReference type="Proteomes" id="UP001500074"/>
    </source>
</evidence>
<evidence type="ECO:0000256" key="5">
    <source>
        <dbReference type="ARBA" id="ARBA00022777"/>
    </source>
</evidence>
<dbReference type="CDD" id="cd05153">
    <property type="entry name" value="HomoserineK_II"/>
    <property type="match status" value="1"/>
</dbReference>
<gene>
    <name evidence="8" type="primary">thrB</name>
    <name evidence="11" type="ORF">GCM10023342_07060</name>
</gene>
<dbReference type="PANTHER" id="PTHR21064:SF6">
    <property type="entry name" value="AMINOGLYCOSIDE PHOSPHOTRANSFERASE DOMAIN-CONTAINING PROTEIN"/>
    <property type="match status" value="1"/>
</dbReference>
<dbReference type="Proteomes" id="UP001500074">
    <property type="component" value="Unassembled WGS sequence"/>
</dbReference>
<dbReference type="InterPro" id="IPR011009">
    <property type="entry name" value="Kinase-like_dom_sf"/>
</dbReference>
<dbReference type="InterPro" id="IPR005280">
    <property type="entry name" value="Homoserine_kinase_II"/>
</dbReference>
<comment type="similarity">
    <text evidence="7 8">Belongs to the pseudomonas-type ThrB family.</text>
</comment>
<dbReference type="EMBL" id="BAABKI010000010">
    <property type="protein sequence ID" value="GAA5171740.1"/>
    <property type="molecule type" value="Genomic_DNA"/>
</dbReference>
<protein>
    <recommendedName>
        <fullName evidence="8 9">Homoserine kinase</fullName>
        <shortName evidence="8">HK</shortName>
        <shortName evidence="8">HSK</shortName>
        <ecNumber evidence="8 9">2.7.1.39</ecNumber>
    </recommendedName>
</protein>
<dbReference type="PANTHER" id="PTHR21064">
    <property type="entry name" value="AMINOGLYCOSIDE PHOSPHOTRANSFERASE DOMAIN-CONTAINING PROTEIN-RELATED"/>
    <property type="match status" value="1"/>
</dbReference>
<comment type="caution">
    <text evidence="11">The sequence shown here is derived from an EMBL/GenBank/DDBJ whole genome shotgun (WGS) entry which is preliminary data.</text>
</comment>
<comment type="catalytic activity">
    <reaction evidence="8">
        <text>L-homoserine + ATP = O-phospho-L-homoserine + ADP + H(+)</text>
        <dbReference type="Rhea" id="RHEA:13985"/>
        <dbReference type="ChEBI" id="CHEBI:15378"/>
        <dbReference type="ChEBI" id="CHEBI:30616"/>
        <dbReference type="ChEBI" id="CHEBI:57476"/>
        <dbReference type="ChEBI" id="CHEBI:57590"/>
        <dbReference type="ChEBI" id="CHEBI:456216"/>
        <dbReference type="EC" id="2.7.1.39"/>
    </reaction>
</comment>
<evidence type="ECO:0000256" key="6">
    <source>
        <dbReference type="ARBA" id="ARBA00022840"/>
    </source>
</evidence>
<keyword evidence="3 8" id="KW-0791">Threonine biosynthesis</keyword>
<dbReference type="HAMAP" id="MF_00301">
    <property type="entry name" value="Homoser_kinase_2"/>
    <property type="match status" value="1"/>
</dbReference>
<dbReference type="NCBIfam" id="NF003558">
    <property type="entry name" value="PRK05231.1"/>
    <property type="match status" value="1"/>
</dbReference>
<evidence type="ECO:0000256" key="7">
    <source>
        <dbReference type="ARBA" id="ARBA00038240"/>
    </source>
</evidence>
<evidence type="ECO:0000256" key="9">
    <source>
        <dbReference type="NCBIfam" id="TIGR00938"/>
    </source>
</evidence>
<dbReference type="Pfam" id="PF01636">
    <property type="entry name" value="APH"/>
    <property type="match status" value="1"/>
</dbReference>
<evidence type="ECO:0000256" key="2">
    <source>
        <dbReference type="ARBA" id="ARBA00022679"/>
    </source>
</evidence>
<evidence type="ECO:0000256" key="3">
    <source>
        <dbReference type="ARBA" id="ARBA00022697"/>
    </source>
</evidence>
<keyword evidence="12" id="KW-1185">Reference proteome</keyword>
<keyword evidence="1 8" id="KW-0028">Amino-acid biosynthesis</keyword>
<dbReference type="NCBIfam" id="TIGR00938">
    <property type="entry name" value="thrB_alt"/>
    <property type="match status" value="1"/>
</dbReference>
<keyword evidence="5 8" id="KW-0418">Kinase</keyword>
<organism evidence="11 12">
    <name type="scientific">Modicisalibacter zincidurans</name>
    <dbReference type="NCBI Taxonomy" id="1178777"/>
    <lineage>
        <taxon>Bacteria</taxon>
        <taxon>Pseudomonadati</taxon>
        <taxon>Pseudomonadota</taxon>
        <taxon>Gammaproteobacteria</taxon>
        <taxon>Oceanospirillales</taxon>
        <taxon>Halomonadaceae</taxon>
        <taxon>Modicisalibacter</taxon>
    </lineage>
</organism>
<evidence type="ECO:0000256" key="1">
    <source>
        <dbReference type="ARBA" id="ARBA00022605"/>
    </source>
</evidence>
<evidence type="ECO:0000259" key="10">
    <source>
        <dbReference type="Pfam" id="PF01636"/>
    </source>
</evidence>
<keyword evidence="4 8" id="KW-0547">Nucleotide-binding</keyword>
<comment type="pathway">
    <text evidence="8">Amino-acid biosynthesis; L-threonine biosynthesis; L-threonine from L-aspartate: step 4/5.</text>
</comment>
<accession>A0ABP9R5W8</accession>
<keyword evidence="2 8" id="KW-0808">Transferase</keyword>
<dbReference type="EC" id="2.7.1.39" evidence="8 9"/>
<dbReference type="Gene3D" id="3.30.200.20">
    <property type="entry name" value="Phosphorylase Kinase, domain 1"/>
    <property type="match status" value="1"/>
</dbReference>
<evidence type="ECO:0000256" key="4">
    <source>
        <dbReference type="ARBA" id="ARBA00022741"/>
    </source>
</evidence>
<dbReference type="GO" id="GO:0016301">
    <property type="term" value="F:kinase activity"/>
    <property type="evidence" value="ECO:0007669"/>
    <property type="project" value="UniProtKB-KW"/>
</dbReference>
<reference evidence="12" key="1">
    <citation type="journal article" date="2019" name="Int. J. Syst. Evol. Microbiol.">
        <title>The Global Catalogue of Microorganisms (GCM) 10K type strain sequencing project: providing services to taxonomists for standard genome sequencing and annotation.</title>
        <authorList>
            <consortium name="The Broad Institute Genomics Platform"/>
            <consortium name="The Broad Institute Genome Sequencing Center for Infectious Disease"/>
            <person name="Wu L."/>
            <person name="Ma J."/>
        </authorList>
    </citation>
    <scope>NUCLEOTIDE SEQUENCE [LARGE SCALE GENOMIC DNA]</scope>
    <source>
        <strain evidence="12">JCM 18472</strain>
    </source>
</reference>
<keyword evidence="6 8" id="KW-0067">ATP-binding</keyword>
<dbReference type="InterPro" id="IPR050249">
    <property type="entry name" value="Pseudomonas-type_ThrB"/>
</dbReference>
<name>A0ABP9R5W8_9GAMM</name>
<dbReference type="InterPro" id="IPR002575">
    <property type="entry name" value="Aminoglycoside_PTrfase"/>
</dbReference>
<dbReference type="SUPFAM" id="SSF56112">
    <property type="entry name" value="Protein kinase-like (PK-like)"/>
    <property type="match status" value="1"/>
</dbReference>
<feature type="domain" description="Aminoglycoside phosphotransferase" evidence="10">
    <location>
        <begin position="51"/>
        <end position="278"/>
    </location>
</feature>
<evidence type="ECO:0000256" key="8">
    <source>
        <dbReference type="HAMAP-Rule" id="MF_00301"/>
    </source>
</evidence>